<protein>
    <submittedName>
        <fullName evidence="1">Uncharacterized protein</fullName>
    </submittedName>
</protein>
<evidence type="ECO:0000313" key="1">
    <source>
        <dbReference type="EMBL" id="GAA1004477.1"/>
    </source>
</evidence>
<name>A0ABN1STF7_9ACTN</name>
<proteinExistence type="predicted"/>
<comment type="caution">
    <text evidence="1">The sequence shown here is derived from an EMBL/GenBank/DDBJ whole genome shotgun (WGS) entry which is preliminary data.</text>
</comment>
<organism evidence="1 2">
    <name type="scientific">Streptomyces thermogriseus</name>
    <dbReference type="NCBI Taxonomy" id="75292"/>
    <lineage>
        <taxon>Bacteria</taxon>
        <taxon>Bacillati</taxon>
        <taxon>Actinomycetota</taxon>
        <taxon>Actinomycetes</taxon>
        <taxon>Kitasatosporales</taxon>
        <taxon>Streptomycetaceae</taxon>
        <taxon>Streptomyces</taxon>
    </lineage>
</organism>
<dbReference type="EMBL" id="BAAAHU010000003">
    <property type="protein sequence ID" value="GAA1004477.1"/>
    <property type="molecule type" value="Genomic_DNA"/>
</dbReference>
<sequence>MSGWDITPSGVESILSLVGLAADDLSKDLKVYGKSVEEAARYAGTISGPYCGSGPPVGPVGTAVANFASDTRGQITFMAARIKKTMKGTVEATNAYIDGDLAMAAQTQREAAKVPTPAELRAVAGRPGRKGGE</sequence>
<evidence type="ECO:0000313" key="2">
    <source>
        <dbReference type="Proteomes" id="UP001501072"/>
    </source>
</evidence>
<dbReference type="RefSeq" id="WP_301476945.1">
    <property type="nucleotide sequence ID" value="NZ_BAAAHU010000003.1"/>
</dbReference>
<keyword evidence="2" id="KW-1185">Reference proteome</keyword>
<dbReference type="Pfam" id="PF20117">
    <property type="entry name" value="DUF6507"/>
    <property type="match status" value="1"/>
</dbReference>
<accession>A0ABN1STF7</accession>
<dbReference type="Proteomes" id="UP001501072">
    <property type="component" value="Unassembled WGS sequence"/>
</dbReference>
<reference evidence="1 2" key="1">
    <citation type="journal article" date="2019" name="Int. J. Syst. Evol. Microbiol.">
        <title>The Global Catalogue of Microorganisms (GCM) 10K type strain sequencing project: providing services to taxonomists for standard genome sequencing and annotation.</title>
        <authorList>
            <consortium name="The Broad Institute Genomics Platform"/>
            <consortium name="The Broad Institute Genome Sequencing Center for Infectious Disease"/>
            <person name="Wu L."/>
            <person name="Ma J."/>
        </authorList>
    </citation>
    <scope>NUCLEOTIDE SEQUENCE [LARGE SCALE GENOMIC DNA]</scope>
    <source>
        <strain evidence="1 2">JCM 11269</strain>
    </source>
</reference>
<dbReference type="InterPro" id="IPR045436">
    <property type="entry name" value="DUF6507"/>
</dbReference>
<gene>
    <name evidence="1" type="ORF">GCM10009564_06620</name>
</gene>